<organism evidence="2 3">
    <name type="scientific">Flavobacterium palustre</name>
    <dbReference type="NCBI Taxonomy" id="1476463"/>
    <lineage>
        <taxon>Bacteria</taxon>
        <taxon>Pseudomonadati</taxon>
        <taxon>Bacteroidota</taxon>
        <taxon>Flavobacteriia</taxon>
        <taxon>Flavobacteriales</taxon>
        <taxon>Flavobacteriaceae</taxon>
        <taxon>Flavobacterium</taxon>
    </lineage>
</organism>
<dbReference type="InterPro" id="IPR045741">
    <property type="entry name" value="PorV"/>
</dbReference>
<dbReference type="NCBIfam" id="NF033710">
    <property type="entry name" value="T9SS_OM_PorV"/>
    <property type="match status" value="1"/>
</dbReference>
<evidence type="ECO:0000259" key="1">
    <source>
        <dbReference type="Pfam" id="PF19572"/>
    </source>
</evidence>
<reference evidence="3" key="1">
    <citation type="journal article" date="2019" name="Int. J. Syst. Evol. Microbiol.">
        <title>The Global Catalogue of Microorganisms (GCM) 10K type strain sequencing project: providing services to taxonomists for standard genome sequencing and annotation.</title>
        <authorList>
            <consortium name="The Broad Institute Genomics Platform"/>
            <consortium name="The Broad Institute Genome Sequencing Center for Infectious Disease"/>
            <person name="Wu L."/>
            <person name="Ma J."/>
        </authorList>
    </citation>
    <scope>NUCLEOTIDE SEQUENCE [LARGE SCALE GENOMIC DNA]</scope>
    <source>
        <strain evidence="3">CGMCC 1.12811</strain>
    </source>
</reference>
<proteinExistence type="predicted"/>
<name>A0ABQ1HB78_9FLAO</name>
<protein>
    <recommendedName>
        <fullName evidence="1">Type IX secretion system protein PorV domain-containing protein</fullName>
    </recommendedName>
</protein>
<dbReference type="Gene3D" id="2.40.160.60">
    <property type="entry name" value="Outer membrane protein transport protein (OMPP1/FadL/TodX)"/>
    <property type="match status" value="1"/>
</dbReference>
<sequence length="237" mass="26404">MRQTRDPGEVVSVIKPSEFALDGSYSLQLSEKFSMAIAGRYIHSNLKVAIDNSDATSANSFAIDIGGFYQSQEITFNKFNGRWRAGFNVQNLGPKRSYDNDEISANFLPANLKLGGGFDFIFDESNTLSVNVEFNKLLVPTPKYGVDLNGDTIVNDDEIATDDYRSTGLFSGVFNSFGDAPNGFSEEFKEITYAIGSEYSFKDAFDMRLGYFHEIIIKGARQFFSLGTGFKYKCIKN</sequence>
<evidence type="ECO:0000313" key="2">
    <source>
        <dbReference type="EMBL" id="GGA67732.1"/>
    </source>
</evidence>
<keyword evidence="3" id="KW-1185">Reference proteome</keyword>
<comment type="caution">
    <text evidence="2">The sequence shown here is derived from an EMBL/GenBank/DDBJ whole genome shotgun (WGS) entry which is preliminary data.</text>
</comment>
<dbReference type="NCBIfam" id="NF033709">
    <property type="entry name" value="PorV_fam"/>
    <property type="match status" value="1"/>
</dbReference>
<dbReference type="Proteomes" id="UP000658793">
    <property type="component" value="Unassembled WGS sequence"/>
</dbReference>
<dbReference type="Pfam" id="PF19572">
    <property type="entry name" value="PorV"/>
    <property type="match status" value="1"/>
</dbReference>
<feature type="domain" description="Type IX secretion system protein PorV" evidence="1">
    <location>
        <begin position="11"/>
        <end position="143"/>
    </location>
</feature>
<dbReference type="EMBL" id="BMGA01000001">
    <property type="protein sequence ID" value="GGA67732.1"/>
    <property type="molecule type" value="Genomic_DNA"/>
</dbReference>
<dbReference type="InterPro" id="IPR047799">
    <property type="entry name" value="T9SS_OM_PorV"/>
</dbReference>
<accession>A0ABQ1HB78</accession>
<evidence type="ECO:0000313" key="3">
    <source>
        <dbReference type="Proteomes" id="UP000658793"/>
    </source>
</evidence>
<gene>
    <name evidence="2" type="ORF">GCM10008015_05610</name>
</gene>